<proteinExistence type="predicted"/>
<evidence type="ECO:0000256" key="2">
    <source>
        <dbReference type="SAM" id="Phobius"/>
    </source>
</evidence>
<protein>
    <recommendedName>
        <fullName evidence="5">Secreted protein</fullName>
    </recommendedName>
</protein>
<dbReference type="Proteomes" id="UP001490330">
    <property type="component" value="Unassembled WGS sequence"/>
</dbReference>
<evidence type="ECO:0008006" key="5">
    <source>
        <dbReference type="Google" id="ProtNLM"/>
    </source>
</evidence>
<comment type="caution">
    <text evidence="3">The sequence shown here is derived from an EMBL/GenBank/DDBJ whole genome shotgun (WGS) entry which is preliminary data.</text>
</comment>
<dbReference type="EMBL" id="JBEPCV010000021">
    <property type="protein sequence ID" value="MER6906370.1"/>
    <property type="molecule type" value="Genomic_DNA"/>
</dbReference>
<dbReference type="RefSeq" id="WP_350720045.1">
    <property type="nucleotide sequence ID" value="NZ_JBEPCO010000018.1"/>
</dbReference>
<feature type="transmembrane region" description="Helical" evidence="2">
    <location>
        <begin position="53"/>
        <end position="70"/>
    </location>
</feature>
<feature type="transmembrane region" description="Helical" evidence="2">
    <location>
        <begin position="12"/>
        <end position="33"/>
    </location>
</feature>
<evidence type="ECO:0000313" key="4">
    <source>
        <dbReference type="Proteomes" id="UP001490330"/>
    </source>
</evidence>
<keyword evidence="2" id="KW-1133">Transmembrane helix</keyword>
<accession>A0ABV1VIQ3</accession>
<keyword evidence="4" id="KW-1185">Reference proteome</keyword>
<keyword evidence="2" id="KW-0472">Membrane</keyword>
<feature type="region of interest" description="Disordered" evidence="1">
    <location>
        <begin position="72"/>
        <end position="92"/>
    </location>
</feature>
<feature type="compositionally biased region" description="Basic and acidic residues" evidence="1">
    <location>
        <begin position="77"/>
        <end position="86"/>
    </location>
</feature>
<name>A0ABV1VIQ3_9ACTN</name>
<reference evidence="3 4" key="1">
    <citation type="submission" date="2024-06" db="EMBL/GenBank/DDBJ databases">
        <title>The Natural Products Discovery Center: Release of the First 8490 Sequenced Strains for Exploring Actinobacteria Biosynthetic Diversity.</title>
        <authorList>
            <person name="Kalkreuter E."/>
            <person name="Kautsar S.A."/>
            <person name="Yang D."/>
            <person name="Bader C.D."/>
            <person name="Teijaro C.N."/>
            <person name="Fluegel L."/>
            <person name="Davis C.M."/>
            <person name="Simpson J.R."/>
            <person name="Lauterbach L."/>
            <person name="Steele A.D."/>
            <person name="Gui C."/>
            <person name="Meng S."/>
            <person name="Li G."/>
            <person name="Viehrig K."/>
            <person name="Ye F."/>
            <person name="Su P."/>
            <person name="Kiefer A.F."/>
            <person name="Nichols A."/>
            <person name="Cepeda A.J."/>
            <person name="Yan W."/>
            <person name="Fan B."/>
            <person name="Jiang Y."/>
            <person name="Adhikari A."/>
            <person name="Zheng C.-J."/>
            <person name="Schuster L."/>
            <person name="Cowan T.M."/>
            <person name="Smanski M.J."/>
            <person name="Chevrette M.G."/>
            <person name="De Carvalho L.P.S."/>
            <person name="Shen B."/>
        </authorList>
    </citation>
    <scope>NUCLEOTIDE SEQUENCE [LARGE SCALE GENOMIC DNA]</scope>
    <source>
        <strain evidence="3 4">NPDC000632</strain>
    </source>
</reference>
<keyword evidence="2" id="KW-0812">Transmembrane</keyword>
<evidence type="ECO:0000256" key="1">
    <source>
        <dbReference type="SAM" id="MobiDB-lite"/>
    </source>
</evidence>
<sequence length="92" mass="9393">MVHRLLELLFRLSVVVFLVGGVVIVAGQAVAIAAGNASWVEQVATAAEPPTCIAASICGILSFALSYRSIPPSDEGDGIRAGDRADTAAVAK</sequence>
<gene>
    <name evidence="3" type="ORF">ABT322_21955</name>
</gene>
<organism evidence="3 4">
    <name type="scientific">Streptomyces flaveolus</name>
    <dbReference type="NCBI Taxonomy" id="67297"/>
    <lineage>
        <taxon>Bacteria</taxon>
        <taxon>Bacillati</taxon>
        <taxon>Actinomycetota</taxon>
        <taxon>Actinomycetes</taxon>
        <taxon>Kitasatosporales</taxon>
        <taxon>Streptomycetaceae</taxon>
        <taxon>Streptomyces</taxon>
    </lineage>
</organism>
<evidence type="ECO:0000313" key="3">
    <source>
        <dbReference type="EMBL" id="MER6906370.1"/>
    </source>
</evidence>